<comment type="similarity">
    <text evidence="2">Belongs to the APH-1 family.</text>
</comment>
<evidence type="ECO:0000256" key="6">
    <source>
        <dbReference type="ARBA" id="ARBA00023136"/>
    </source>
</evidence>
<evidence type="ECO:0000256" key="5">
    <source>
        <dbReference type="ARBA" id="ARBA00022989"/>
    </source>
</evidence>
<feature type="transmembrane region" description="Helical" evidence="7">
    <location>
        <begin position="147"/>
        <end position="168"/>
    </location>
</feature>
<gene>
    <name evidence="8" type="ORF">RF11_07275</name>
</gene>
<evidence type="ECO:0000256" key="3">
    <source>
        <dbReference type="ARBA" id="ARBA00022692"/>
    </source>
</evidence>
<dbReference type="InterPro" id="IPR009294">
    <property type="entry name" value="Aph-1"/>
</dbReference>
<comment type="caution">
    <text evidence="8">The sequence shown here is derived from an EMBL/GenBank/DDBJ whole genome shotgun (WGS) entry which is preliminary data.</text>
</comment>
<dbReference type="GO" id="GO:0016485">
    <property type="term" value="P:protein processing"/>
    <property type="evidence" value="ECO:0007669"/>
    <property type="project" value="InterPro"/>
</dbReference>
<dbReference type="Pfam" id="PF06105">
    <property type="entry name" value="Aph-1"/>
    <property type="match status" value="1"/>
</dbReference>
<dbReference type="EMBL" id="JWZT01002320">
    <property type="protein sequence ID" value="KII69678.1"/>
    <property type="molecule type" value="Genomic_DNA"/>
</dbReference>
<dbReference type="AlphaFoldDB" id="A0A0C2JJW2"/>
<dbReference type="GO" id="GO:0016020">
    <property type="term" value="C:membrane"/>
    <property type="evidence" value="ECO:0007669"/>
    <property type="project" value="UniProtKB-SubCell"/>
</dbReference>
<dbReference type="GO" id="GO:0007219">
    <property type="term" value="P:Notch signaling pathway"/>
    <property type="evidence" value="ECO:0007669"/>
    <property type="project" value="UniProtKB-KW"/>
</dbReference>
<evidence type="ECO:0000256" key="7">
    <source>
        <dbReference type="SAM" id="Phobius"/>
    </source>
</evidence>
<accession>A0A0C2JJW2</accession>
<dbReference type="PANTHER" id="PTHR12889">
    <property type="entry name" value="GAMMA-SECRETASE SUBUNIT APH-1"/>
    <property type="match status" value="1"/>
</dbReference>
<evidence type="ECO:0000256" key="4">
    <source>
        <dbReference type="ARBA" id="ARBA00022976"/>
    </source>
</evidence>
<keyword evidence="4" id="KW-0914">Notch signaling pathway</keyword>
<proteinExistence type="inferred from homology"/>
<name>A0A0C2JJW2_THEKT</name>
<evidence type="ECO:0000313" key="9">
    <source>
        <dbReference type="Proteomes" id="UP000031668"/>
    </source>
</evidence>
<reference evidence="8 9" key="1">
    <citation type="journal article" date="2014" name="Genome Biol. Evol.">
        <title>The genome of the myxosporean Thelohanellus kitauei shows adaptations to nutrient acquisition within its fish host.</title>
        <authorList>
            <person name="Yang Y."/>
            <person name="Xiong J."/>
            <person name="Zhou Z."/>
            <person name="Huo F."/>
            <person name="Miao W."/>
            <person name="Ran C."/>
            <person name="Liu Y."/>
            <person name="Zhang J."/>
            <person name="Feng J."/>
            <person name="Wang M."/>
            <person name="Wang M."/>
            <person name="Wang L."/>
            <person name="Yao B."/>
        </authorList>
    </citation>
    <scope>NUCLEOTIDE SEQUENCE [LARGE SCALE GENOMIC DNA]</scope>
    <source>
        <strain evidence="8">Wuqing</strain>
    </source>
</reference>
<protein>
    <submittedName>
        <fullName evidence="8">Gamma-secretase subunit APH-1A</fullName>
    </submittedName>
</protein>
<feature type="transmembrane region" description="Helical" evidence="7">
    <location>
        <begin position="108"/>
        <end position="127"/>
    </location>
</feature>
<evidence type="ECO:0000256" key="1">
    <source>
        <dbReference type="ARBA" id="ARBA00004141"/>
    </source>
</evidence>
<sequence>MPLESLISGFLSCMGPGLSLYLPVVVANHDMFLVSLISFFMYIFSLILSSVVWSLISISSPSIFAAILFSVIFQEVGRAASWFVITVLDRNFFIYLRDDFKLVSPKYAYMNGLSFGISFTILNSSNYVRSLWGDGDVQYENITNDALTAALINFLVIVLNISWSLMLFKALNERKYIIMVVCYVSHFLMAWQSKFHNSKYGIYVLAFDIFIMIATSIFTGIIMLQKLPPAISSANN</sequence>
<keyword evidence="3 7" id="KW-0812">Transmembrane</keyword>
<feature type="transmembrane region" description="Helical" evidence="7">
    <location>
        <begin position="200"/>
        <end position="224"/>
    </location>
</feature>
<organism evidence="8 9">
    <name type="scientific">Thelohanellus kitauei</name>
    <name type="common">Myxosporean</name>
    <dbReference type="NCBI Taxonomy" id="669202"/>
    <lineage>
        <taxon>Eukaryota</taxon>
        <taxon>Metazoa</taxon>
        <taxon>Cnidaria</taxon>
        <taxon>Myxozoa</taxon>
        <taxon>Myxosporea</taxon>
        <taxon>Bivalvulida</taxon>
        <taxon>Platysporina</taxon>
        <taxon>Myxobolidae</taxon>
        <taxon>Thelohanellus</taxon>
    </lineage>
</organism>
<dbReference type="OrthoDB" id="6507463at2759"/>
<keyword evidence="6 7" id="KW-0472">Membrane</keyword>
<keyword evidence="5 7" id="KW-1133">Transmembrane helix</keyword>
<keyword evidence="9" id="KW-1185">Reference proteome</keyword>
<comment type="subcellular location">
    <subcellularLocation>
        <location evidence="1">Membrane</location>
        <topology evidence="1">Multi-pass membrane protein</topology>
    </subcellularLocation>
</comment>
<evidence type="ECO:0000313" key="8">
    <source>
        <dbReference type="EMBL" id="KII69678.1"/>
    </source>
</evidence>
<dbReference type="Proteomes" id="UP000031668">
    <property type="component" value="Unassembled WGS sequence"/>
</dbReference>
<feature type="transmembrane region" description="Helical" evidence="7">
    <location>
        <begin position="175"/>
        <end position="194"/>
    </location>
</feature>
<evidence type="ECO:0000256" key="2">
    <source>
        <dbReference type="ARBA" id="ARBA00005577"/>
    </source>
</evidence>